<keyword evidence="8" id="KW-0547">Nucleotide-binding</keyword>
<dbReference type="SUPFAM" id="SSF55874">
    <property type="entry name" value="ATPase domain of HSP90 chaperone/DNA topoisomerase II/histidine kinase"/>
    <property type="match status" value="1"/>
</dbReference>
<dbReference type="InterPro" id="IPR004358">
    <property type="entry name" value="Sig_transdc_His_kin-like_C"/>
</dbReference>
<comment type="caution">
    <text evidence="8">The sequence shown here is derived from an EMBL/GenBank/DDBJ whole genome shotgun (WGS) entry which is preliminary data.</text>
</comment>
<evidence type="ECO:0000259" key="7">
    <source>
        <dbReference type="PROSITE" id="PS50110"/>
    </source>
</evidence>
<evidence type="ECO:0000259" key="6">
    <source>
        <dbReference type="PROSITE" id="PS50109"/>
    </source>
</evidence>
<proteinExistence type="predicted"/>
<name>A0ABT7VSD3_9GAMM</name>
<evidence type="ECO:0000256" key="4">
    <source>
        <dbReference type="ARBA" id="ARBA00022777"/>
    </source>
</evidence>
<dbReference type="Pfam" id="PF02518">
    <property type="entry name" value="HATPase_c"/>
    <property type="match status" value="1"/>
</dbReference>
<dbReference type="InterPro" id="IPR011006">
    <property type="entry name" value="CheY-like_superfamily"/>
</dbReference>
<evidence type="ECO:0000256" key="5">
    <source>
        <dbReference type="PROSITE-ProRule" id="PRU00169"/>
    </source>
</evidence>
<dbReference type="Gene3D" id="3.30.565.10">
    <property type="entry name" value="Histidine kinase-like ATPase, C-terminal domain"/>
    <property type="match status" value="1"/>
</dbReference>
<dbReference type="PROSITE" id="PS50110">
    <property type="entry name" value="RESPONSE_REGULATORY"/>
    <property type="match status" value="1"/>
</dbReference>
<dbReference type="InterPro" id="IPR036890">
    <property type="entry name" value="HATPase_C_sf"/>
</dbReference>
<organism evidence="8 9">
    <name type="scientific">Candidatus Marithioploca araucensis</name>
    <dbReference type="NCBI Taxonomy" id="70273"/>
    <lineage>
        <taxon>Bacteria</taxon>
        <taxon>Pseudomonadati</taxon>
        <taxon>Pseudomonadota</taxon>
        <taxon>Gammaproteobacteria</taxon>
        <taxon>Thiotrichales</taxon>
        <taxon>Thiotrichaceae</taxon>
        <taxon>Candidatus Marithioploca</taxon>
    </lineage>
</organism>
<dbReference type="InterPro" id="IPR001789">
    <property type="entry name" value="Sig_transdc_resp-reg_receiver"/>
</dbReference>
<keyword evidence="4" id="KW-0418">Kinase</keyword>
<gene>
    <name evidence="8" type="ORF">QUF54_04390</name>
</gene>
<feature type="non-terminal residue" evidence="8">
    <location>
        <position position="1"/>
    </location>
</feature>
<keyword evidence="3" id="KW-0808">Transferase</keyword>
<dbReference type="GO" id="GO:0005524">
    <property type="term" value="F:ATP binding"/>
    <property type="evidence" value="ECO:0007669"/>
    <property type="project" value="UniProtKB-KW"/>
</dbReference>
<dbReference type="Gene3D" id="3.40.50.2300">
    <property type="match status" value="1"/>
</dbReference>
<feature type="modified residue" description="4-aspartylphosphate" evidence="5">
    <location>
        <position position="181"/>
    </location>
</feature>
<accession>A0ABT7VSD3</accession>
<evidence type="ECO:0000256" key="2">
    <source>
        <dbReference type="ARBA" id="ARBA00012438"/>
    </source>
</evidence>
<sequence length="346" mass="39020">KRLRQILLHLLGNAIKFTEQGEVSLKVSYSYQEAVFQVEDTGCGILSGDFDNIFVPFQQLGDKKYHTEGTGLGLSITKKLVELMGGKLHVESTVEKGSTFWVMVKLSEVSGFERLEPTKKSLIIGFKGTPYKILIIDDEDVTRTFIVTLLTSLGFDVIETVNGKDGLEKALAFKPDVILMDLMMPVMNGFEATRRIRQSSELRDVVIIAISASVYEQDRKDSLLVGCNDFIAKPIQNDELLEKLRLYLELEWTYQKETSNLVNRLPVTVSENDNKQKTPVVAPPPKLAQTLYKLAMKGDVGKLMEEAKELQSDSKLAPFANELQELANNFKVRKIRELIKPFLNKK</sequence>
<dbReference type="PROSITE" id="PS50109">
    <property type="entry name" value="HIS_KIN"/>
    <property type="match status" value="1"/>
</dbReference>
<reference evidence="8" key="1">
    <citation type="submission" date="2023-06" db="EMBL/GenBank/DDBJ databases">
        <title>Uncultivated large filamentous bacteria from sulfidic sediments reveal new species and different genomic features in energy metabolism and defense.</title>
        <authorList>
            <person name="Fonseca A."/>
        </authorList>
    </citation>
    <scope>NUCLEOTIDE SEQUENCE</scope>
    <source>
        <strain evidence="8">HSG4</strain>
    </source>
</reference>
<dbReference type="EMBL" id="JAUCGM010000205">
    <property type="protein sequence ID" value="MDM8562574.1"/>
    <property type="molecule type" value="Genomic_DNA"/>
</dbReference>
<evidence type="ECO:0000256" key="1">
    <source>
        <dbReference type="ARBA" id="ARBA00000085"/>
    </source>
</evidence>
<dbReference type="Proteomes" id="UP001171945">
    <property type="component" value="Unassembled WGS sequence"/>
</dbReference>
<dbReference type="PANTHER" id="PTHR43047">
    <property type="entry name" value="TWO-COMPONENT HISTIDINE PROTEIN KINASE"/>
    <property type="match status" value="1"/>
</dbReference>
<dbReference type="SMART" id="SM00387">
    <property type="entry name" value="HATPase_c"/>
    <property type="match status" value="1"/>
</dbReference>
<feature type="domain" description="Response regulatory" evidence="7">
    <location>
        <begin position="132"/>
        <end position="248"/>
    </location>
</feature>
<dbReference type="SMART" id="SM00448">
    <property type="entry name" value="REC"/>
    <property type="match status" value="1"/>
</dbReference>
<keyword evidence="8" id="KW-0067">ATP-binding</keyword>
<keyword evidence="5" id="KW-0597">Phosphoprotein</keyword>
<evidence type="ECO:0000256" key="3">
    <source>
        <dbReference type="ARBA" id="ARBA00022679"/>
    </source>
</evidence>
<dbReference type="CDD" id="cd17546">
    <property type="entry name" value="REC_hyHK_CKI1_RcsC-like"/>
    <property type="match status" value="1"/>
</dbReference>
<dbReference type="PANTHER" id="PTHR43047:SF64">
    <property type="entry name" value="HISTIDINE KINASE CONTAINING CHEY-HOMOLOGOUS RECEIVER DOMAIN AND PAS DOMAIN-RELATED"/>
    <property type="match status" value="1"/>
</dbReference>
<evidence type="ECO:0000313" key="9">
    <source>
        <dbReference type="Proteomes" id="UP001171945"/>
    </source>
</evidence>
<dbReference type="InterPro" id="IPR005467">
    <property type="entry name" value="His_kinase_dom"/>
</dbReference>
<feature type="domain" description="Histidine kinase" evidence="6">
    <location>
        <begin position="1"/>
        <end position="108"/>
    </location>
</feature>
<dbReference type="EC" id="2.7.13.3" evidence="2"/>
<comment type="catalytic activity">
    <reaction evidence="1">
        <text>ATP + protein L-histidine = ADP + protein N-phospho-L-histidine.</text>
        <dbReference type="EC" id="2.7.13.3"/>
    </reaction>
</comment>
<keyword evidence="9" id="KW-1185">Reference proteome</keyword>
<dbReference type="PRINTS" id="PR00344">
    <property type="entry name" value="BCTRLSENSOR"/>
</dbReference>
<dbReference type="InterPro" id="IPR003594">
    <property type="entry name" value="HATPase_dom"/>
</dbReference>
<protein>
    <recommendedName>
        <fullName evidence="2">histidine kinase</fullName>
        <ecNumber evidence="2">2.7.13.3</ecNumber>
    </recommendedName>
</protein>
<dbReference type="Pfam" id="PF00072">
    <property type="entry name" value="Response_reg"/>
    <property type="match status" value="1"/>
</dbReference>
<evidence type="ECO:0000313" key="8">
    <source>
        <dbReference type="EMBL" id="MDM8562574.1"/>
    </source>
</evidence>
<dbReference type="CDD" id="cd16922">
    <property type="entry name" value="HATPase_EvgS-ArcB-TorS-like"/>
    <property type="match status" value="1"/>
</dbReference>
<dbReference type="SUPFAM" id="SSF52172">
    <property type="entry name" value="CheY-like"/>
    <property type="match status" value="1"/>
</dbReference>